<accession>A0A852V0W4</accession>
<feature type="transmembrane region" description="Helical" evidence="7">
    <location>
        <begin position="217"/>
        <end position="239"/>
    </location>
</feature>
<dbReference type="PROSITE" id="PS50850">
    <property type="entry name" value="MFS"/>
    <property type="match status" value="1"/>
</dbReference>
<dbReference type="Pfam" id="PF05977">
    <property type="entry name" value="MFS_3"/>
    <property type="match status" value="1"/>
</dbReference>
<evidence type="ECO:0000259" key="8">
    <source>
        <dbReference type="PROSITE" id="PS50850"/>
    </source>
</evidence>
<protein>
    <submittedName>
        <fullName evidence="9">MFS family permease</fullName>
    </submittedName>
</protein>
<evidence type="ECO:0000256" key="7">
    <source>
        <dbReference type="SAM" id="Phobius"/>
    </source>
</evidence>
<keyword evidence="6 7" id="KW-0472">Membrane</keyword>
<evidence type="ECO:0000313" key="10">
    <source>
        <dbReference type="Proteomes" id="UP000576393"/>
    </source>
</evidence>
<evidence type="ECO:0000256" key="4">
    <source>
        <dbReference type="ARBA" id="ARBA00022692"/>
    </source>
</evidence>
<comment type="caution">
    <text evidence="9">The sequence shown here is derived from an EMBL/GenBank/DDBJ whole genome shotgun (WGS) entry which is preliminary data.</text>
</comment>
<dbReference type="AlphaFoldDB" id="A0A852V0W4"/>
<evidence type="ECO:0000256" key="6">
    <source>
        <dbReference type="ARBA" id="ARBA00023136"/>
    </source>
</evidence>
<dbReference type="EMBL" id="JACCCO010000002">
    <property type="protein sequence ID" value="NYF41800.1"/>
    <property type="molecule type" value="Genomic_DNA"/>
</dbReference>
<feature type="transmembrane region" description="Helical" evidence="7">
    <location>
        <begin position="370"/>
        <end position="387"/>
    </location>
</feature>
<comment type="subcellular location">
    <subcellularLocation>
        <location evidence="1">Cell membrane</location>
        <topology evidence="1">Multi-pass membrane protein</topology>
    </subcellularLocation>
</comment>
<dbReference type="Gene3D" id="1.20.1250.20">
    <property type="entry name" value="MFS general substrate transporter like domains"/>
    <property type="match status" value="1"/>
</dbReference>
<dbReference type="InterPro" id="IPR010290">
    <property type="entry name" value="TM_effector"/>
</dbReference>
<dbReference type="PANTHER" id="PTHR23513:SF6">
    <property type="entry name" value="MAJOR FACILITATOR SUPERFAMILY ASSOCIATED DOMAIN-CONTAINING PROTEIN"/>
    <property type="match status" value="1"/>
</dbReference>
<reference evidence="9 10" key="1">
    <citation type="submission" date="2020-07" db="EMBL/GenBank/DDBJ databases">
        <title>Sequencing the genomes of 1000 actinobacteria strains.</title>
        <authorList>
            <person name="Klenk H.-P."/>
        </authorList>
    </citation>
    <scope>NUCLEOTIDE SEQUENCE [LARGE SCALE GENOMIC DNA]</scope>
    <source>
        <strain evidence="9 10">DSM 45763</strain>
    </source>
</reference>
<dbReference type="InterPro" id="IPR036259">
    <property type="entry name" value="MFS_trans_sf"/>
</dbReference>
<proteinExistence type="predicted"/>
<dbReference type="GO" id="GO:0005886">
    <property type="term" value="C:plasma membrane"/>
    <property type="evidence" value="ECO:0007669"/>
    <property type="project" value="UniProtKB-SubCell"/>
</dbReference>
<feature type="transmembrane region" description="Helical" evidence="7">
    <location>
        <begin position="80"/>
        <end position="106"/>
    </location>
</feature>
<dbReference type="Proteomes" id="UP000576393">
    <property type="component" value="Unassembled WGS sequence"/>
</dbReference>
<keyword evidence="10" id="KW-1185">Reference proteome</keyword>
<dbReference type="PANTHER" id="PTHR23513">
    <property type="entry name" value="INTEGRAL MEMBRANE EFFLUX PROTEIN-RELATED"/>
    <property type="match status" value="1"/>
</dbReference>
<feature type="transmembrane region" description="Helical" evidence="7">
    <location>
        <begin position="283"/>
        <end position="301"/>
    </location>
</feature>
<evidence type="ECO:0000256" key="1">
    <source>
        <dbReference type="ARBA" id="ARBA00004651"/>
    </source>
</evidence>
<feature type="transmembrane region" description="Helical" evidence="7">
    <location>
        <begin position="156"/>
        <end position="181"/>
    </location>
</feature>
<keyword evidence="5 7" id="KW-1133">Transmembrane helix</keyword>
<feature type="domain" description="Major facilitator superfamily (MFS) profile" evidence="8">
    <location>
        <begin position="1"/>
        <end position="395"/>
    </location>
</feature>
<evidence type="ECO:0000313" key="9">
    <source>
        <dbReference type="EMBL" id="NYF41800.1"/>
    </source>
</evidence>
<feature type="transmembrane region" description="Helical" evidence="7">
    <location>
        <begin position="307"/>
        <end position="326"/>
    </location>
</feature>
<evidence type="ECO:0000256" key="2">
    <source>
        <dbReference type="ARBA" id="ARBA00022448"/>
    </source>
</evidence>
<dbReference type="InterPro" id="IPR020846">
    <property type="entry name" value="MFS_dom"/>
</dbReference>
<feature type="transmembrane region" description="Helical" evidence="7">
    <location>
        <begin position="347"/>
        <end position="364"/>
    </location>
</feature>
<dbReference type="RefSeq" id="WP_246424463.1">
    <property type="nucleotide sequence ID" value="NZ_JACCCO010000002.1"/>
</dbReference>
<dbReference type="SUPFAM" id="SSF103473">
    <property type="entry name" value="MFS general substrate transporter"/>
    <property type="match status" value="1"/>
</dbReference>
<evidence type="ECO:0000256" key="5">
    <source>
        <dbReference type="ARBA" id="ARBA00022989"/>
    </source>
</evidence>
<keyword evidence="2" id="KW-0813">Transport</keyword>
<evidence type="ECO:0000256" key="3">
    <source>
        <dbReference type="ARBA" id="ARBA00022475"/>
    </source>
</evidence>
<feature type="transmembrane region" description="Helical" evidence="7">
    <location>
        <begin position="37"/>
        <end position="59"/>
    </location>
</feature>
<sequence>MTGRPFRRLVAASGLSNVADGITVVGVSLVAVTLTRSPVLVSLVSAAATLPWLLLALHAGALADRHDRRRIMVAANTLRAAALAGVALTAWLGLLSLPVLLAGALLTGVAEVLADTSAQSVLPMVVPRERLGEANGRLVAVQTVGNNFLGAPVAGVLVGIGATATLGTPALLYAAAALTLLGMRGRFRVETPSTRPLRADIAEGLRYLWGHRVLRSLALFSGVLNFANAAYFAVFVLWVVGEESRVGLTSAGYGVLTAALAAGAVAGSLVADRLTRRAGQVRTLIVADLVNGLLLFVPVLLPTVPGIAVTAVLLGATNAVSNVVIVSLRQRIVPGAMLGRINATARLIGMGATPLGAAAGGFLADRAGLPAVFCAAAVLCVVAVAVVSRSVTTASVAAAEEAARAAEAARAEEIRAGETA</sequence>
<keyword evidence="3" id="KW-1003">Cell membrane</keyword>
<feature type="transmembrane region" description="Helical" evidence="7">
    <location>
        <begin position="251"/>
        <end position="271"/>
    </location>
</feature>
<dbReference type="CDD" id="cd06173">
    <property type="entry name" value="MFS_MefA_like"/>
    <property type="match status" value="1"/>
</dbReference>
<organism evidence="9 10">
    <name type="scientific">Streptosporangium sandarakinum</name>
    <dbReference type="NCBI Taxonomy" id="1260955"/>
    <lineage>
        <taxon>Bacteria</taxon>
        <taxon>Bacillati</taxon>
        <taxon>Actinomycetota</taxon>
        <taxon>Actinomycetes</taxon>
        <taxon>Streptosporangiales</taxon>
        <taxon>Streptosporangiaceae</taxon>
        <taxon>Streptosporangium</taxon>
    </lineage>
</organism>
<dbReference type="GO" id="GO:0022857">
    <property type="term" value="F:transmembrane transporter activity"/>
    <property type="evidence" value="ECO:0007669"/>
    <property type="project" value="InterPro"/>
</dbReference>
<gene>
    <name evidence="9" type="ORF">HDA43_004001</name>
</gene>
<name>A0A852V0W4_9ACTN</name>
<keyword evidence="4 7" id="KW-0812">Transmembrane</keyword>